<dbReference type="EMBL" id="KN847040">
    <property type="protein sequence ID" value="KIW35415.1"/>
    <property type="molecule type" value="Genomic_DNA"/>
</dbReference>
<proteinExistence type="predicted"/>
<sequence length="216" mass="25010">MRDSPEAASRQPLRPDPSRNLPTLALRGFHRTRSPRKALHRSARVHFVFTSPAPRWNCCICGGKAEIGLAREGRSWLVLSDARMEFDCVGRQLTPLSWGSCRPQSCAGPVDCHVNVVAPGDMFPDQRWRRIRWRTAWTLATQRIELSDRPLQYTWTRARCYSSGPSHSACARRFRFDSWVRRMHVYWLPWPSLVSRFCLTGRPYCRIEASRSPRGQ</sequence>
<keyword evidence="3" id="KW-1185">Reference proteome</keyword>
<dbReference type="Proteomes" id="UP000054466">
    <property type="component" value="Unassembled WGS sequence"/>
</dbReference>
<dbReference type="AlphaFoldDB" id="A0A0D2CZL7"/>
<name>A0A0D2CZL7_9EURO</name>
<dbReference type="VEuPathDB" id="FungiDB:PV07_02112"/>
<reference evidence="2 3" key="1">
    <citation type="submission" date="2015-01" db="EMBL/GenBank/DDBJ databases">
        <title>The Genome Sequence of Cladophialophora immunda CBS83496.</title>
        <authorList>
            <consortium name="The Broad Institute Genomics Platform"/>
            <person name="Cuomo C."/>
            <person name="de Hoog S."/>
            <person name="Gorbushina A."/>
            <person name="Stielow B."/>
            <person name="Teixiera M."/>
            <person name="Abouelleil A."/>
            <person name="Chapman S.B."/>
            <person name="Priest M."/>
            <person name="Young S.K."/>
            <person name="Wortman J."/>
            <person name="Nusbaum C."/>
            <person name="Birren B."/>
        </authorList>
    </citation>
    <scope>NUCLEOTIDE SEQUENCE [LARGE SCALE GENOMIC DNA]</scope>
    <source>
        <strain evidence="2 3">CBS 83496</strain>
    </source>
</reference>
<dbReference type="RefSeq" id="XP_016255631.1">
    <property type="nucleotide sequence ID" value="XM_016388703.1"/>
</dbReference>
<dbReference type="HOGENOM" id="CLU_1277505_0_0_1"/>
<evidence type="ECO:0000313" key="2">
    <source>
        <dbReference type="EMBL" id="KIW35415.1"/>
    </source>
</evidence>
<gene>
    <name evidence="2" type="ORF">PV07_02112</name>
</gene>
<evidence type="ECO:0000256" key="1">
    <source>
        <dbReference type="SAM" id="MobiDB-lite"/>
    </source>
</evidence>
<organism evidence="2 3">
    <name type="scientific">Cladophialophora immunda</name>
    <dbReference type="NCBI Taxonomy" id="569365"/>
    <lineage>
        <taxon>Eukaryota</taxon>
        <taxon>Fungi</taxon>
        <taxon>Dikarya</taxon>
        <taxon>Ascomycota</taxon>
        <taxon>Pezizomycotina</taxon>
        <taxon>Eurotiomycetes</taxon>
        <taxon>Chaetothyriomycetidae</taxon>
        <taxon>Chaetothyriales</taxon>
        <taxon>Herpotrichiellaceae</taxon>
        <taxon>Cladophialophora</taxon>
    </lineage>
</organism>
<protein>
    <submittedName>
        <fullName evidence="2">Uncharacterized protein</fullName>
    </submittedName>
</protein>
<dbReference type="GeneID" id="27341306"/>
<evidence type="ECO:0000313" key="3">
    <source>
        <dbReference type="Proteomes" id="UP000054466"/>
    </source>
</evidence>
<feature type="region of interest" description="Disordered" evidence="1">
    <location>
        <begin position="1"/>
        <end position="22"/>
    </location>
</feature>
<accession>A0A0D2CZL7</accession>